<feature type="compositionally biased region" description="Pro residues" evidence="1">
    <location>
        <begin position="91"/>
        <end position="100"/>
    </location>
</feature>
<dbReference type="EMBL" id="NESQ01000077">
    <property type="protein sequence ID" value="PUU79972.1"/>
    <property type="molecule type" value="Genomic_DNA"/>
</dbReference>
<feature type="compositionally biased region" description="Low complexity" evidence="1">
    <location>
        <begin position="51"/>
        <end position="63"/>
    </location>
</feature>
<feature type="compositionally biased region" description="Polar residues" evidence="1">
    <location>
        <begin position="64"/>
        <end position="78"/>
    </location>
</feature>
<comment type="caution">
    <text evidence="2">The sequence shown here is derived from an EMBL/GenBank/DDBJ whole genome shotgun (WGS) entry which is preliminary data.</text>
</comment>
<proteinExistence type="predicted"/>
<dbReference type="Proteomes" id="UP000244722">
    <property type="component" value="Unassembled WGS sequence"/>
</dbReference>
<protein>
    <submittedName>
        <fullName evidence="2">Uncharacterized protein</fullName>
    </submittedName>
</protein>
<evidence type="ECO:0000313" key="2">
    <source>
        <dbReference type="EMBL" id="PUU79972.1"/>
    </source>
</evidence>
<dbReference type="AlphaFoldDB" id="A0A2T6ZWW1"/>
<name>A0A2T6ZWW1_TUBBO</name>
<gene>
    <name evidence="2" type="ORF">B9Z19DRAFT_1063844</name>
</gene>
<dbReference type="OrthoDB" id="5421422at2759"/>
<accession>A0A2T6ZWW1</accession>
<evidence type="ECO:0000256" key="1">
    <source>
        <dbReference type="SAM" id="MobiDB-lite"/>
    </source>
</evidence>
<sequence>MTTFPPTPDASPKVKNSLLLNSAPSPASSTSSVTLADEPPACVSAEDDDNSSSPSPLAASTSSRTHGNSSPTTPQSIAKSPKCTESETVPCMPPPPPSSPAPIGDFQRVSPSTHHGAAVGFDSLPPTALVEIFGHALRGDCGEISSNFIEYTDPRFLNHNFCALLERRRSLSRLSRLNRFARAYLQPHLYSPAVVTSMAQLNSLSGYYYPEVDWKKKGKQPVLETDGNGTLVKPRLPVKRRKAFRGPGRKIKELVVIIAGLPGGMLEDNPSVRWPGWYIEDWMRYDLEALAVERLTILAPSQVTAATILCATIPNYQTIKHLHIEVNIGEPAFAPETRFYNSAAHDSTRDHLCPRLVLHNDTLESLTLRNIHVCRHLFDQTNTWRRLRHLNVTFHNGLRGLCCADTTTNEPATPELEVSETNRKIWEFCQQRQYLTIEMLAWYDFWSVMPGESVCSWRTISGLLYRRVTPGGQLAFLPYEWWKALSDGTVCYATPGPSPAGTRIVNDSAEEEVEEEEEEVEECSEDQEEEDSILLLDTQFSDVDGCLNGGGGVAVSQEEDIAILCAATRPRQMRIL</sequence>
<organism evidence="2 3">
    <name type="scientific">Tuber borchii</name>
    <name type="common">White truffle</name>
    <dbReference type="NCBI Taxonomy" id="42251"/>
    <lineage>
        <taxon>Eukaryota</taxon>
        <taxon>Fungi</taxon>
        <taxon>Dikarya</taxon>
        <taxon>Ascomycota</taxon>
        <taxon>Pezizomycotina</taxon>
        <taxon>Pezizomycetes</taxon>
        <taxon>Pezizales</taxon>
        <taxon>Tuberaceae</taxon>
        <taxon>Tuber</taxon>
    </lineage>
</organism>
<reference evidence="2 3" key="1">
    <citation type="submission" date="2017-04" db="EMBL/GenBank/DDBJ databases">
        <title>Draft genome sequence of Tuber borchii Vittad., a whitish edible truffle.</title>
        <authorList>
            <consortium name="DOE Joint Genome Institute"/>
            <person name="Murat C."/>
            <person name="Kuo A."/>
            <person name="Barry K.W."/>
            <person name="Clum A."/>
            <person name="Dockter R.B."/>
            <person name="Fauchery L."/>
            <person name="Iotti M."/>
            <person name="Kohler A."/>
            <person name="Labutti K."/>
            <person name="Lindquist E.A."/>
            <person name="Lipzen A."/>
            <person name="Ohm R.A."/>
            <person name="Wang M."/>
            <person name="Grigoriev I.V."/>
            <person name="Zambonelli A."/>
            <person name="Martin F.M."/>
        </authorList>
    </citation>
    <scope>NUCLEOTIDE SEQUENCE [LARGE SCALE GENOMIC DNA]</scope>
    <source>
        <strain evidence="2 3">Tbo3840</strain>
    </source>
</reference>
<keyword evidence="3" id="KW-1185">Reference proteome</keyword>
<feature type="compositionally biased region" description="Low complexity" evidence="1">
    <location>
        <begin position="16"/>
        <end position="35"/>
    </location>
</feature>
<feature type="region of interest" description="Disordered" evidence="1">
    <location>
        <begin position="1"/>
        <end position="118"/>
    </location>
</feature>
<evidence type="ECO:0000313" key="3">
    <source>
        <dbReference type="Proteomes" id="UP000244722"/>
    </source>
</evidence>
<feature type="region of interest" description="Disordered" evidence="1">
    <location>
        <begin position="501"/>
        <end position="528"/>
    </location>
</feature>
<feature type="compositionally biased region" description="Acidic residues" evidence="1">
    <location>
        <begin position="508"/>
        <end position="528"/>
    </location>
</feature>